<protein>
    <recommendedName>
        <fullName evidence="4">BMP family ABC transporter substrate-binding protein</fullName>
    </recommendedName>
</protein>
<reference evidence="2 3" key="1">
    <citation type="submission" date="2018-10" db="EMBL/GenBank/DDBJ databases">
        <title>Relationship between Morphology and Antimicrobial Activity in Streptomyces.</title>
        <authorList>
            <person name="Kang H.J."/>
            <person name="Kim S.B."/>
        </authorList>
    </citation>
    <scope>NUCLEOTIDE SEQUENCE [LARGE SCALE GENOMIC DNA]</scope>
    <source>
        <strain evidence="2 3">BH38</strain>
    </source>
</reference>
<evidence type="ECO:0000313" key="2">
    <source>
        <dbReference type="EMBL" id="AYG78397.1"/>
    </source>
</evidence>
<keyword evidence="3" id="KW-1185">Reference proteome</keyword>
<feature type="compositionally biased region" description="Polar residues" evidence="1">
    <location>
        <begin position="144"/>
        <end position="153"/>
    </location>
</feature>
<dbReference type="Gene3D" id="3.40.50.2300">
    <property type="match status" value="1"/>
</dbReference>
<dbReference type="EMBL" id="CP032698">
    <property type="protein sequence ID" value="AYG78397.1"/>
    <property type="molecule type" value="Genomic_DNA"/>
</dbReference>
<name>A0A387HCB0_9ACTN</name>
<dbReference type="Proteomes" id="UP000271554">
    <property type="component" value="Chromosome"/>
</dbReference>
<organism evidence="2 3">
    <name type="scientific">Streptomyces hundungensis</name>
    <dbReference type="NCBI Taxonomy" id="1077946"/>
    <lineage>
        <taxon>Bacteria</taxon>
        <taxon>Bacillati</taxon>
        <taxon>Actinomycetota</taxon>
        <taxon>Actinomycetes</taxon>
        <taxon>Kitasatosporales</taxon>
        <taxon>Streptomycetaceae</taxon>
        <taxon>Streptomyces</taxon>
    </lineage>
</organism>
<dbReference type="RefSeq" id="WP_162952370.1">
    <property type="nucleotide sequence ID" value="NZ_CP032698.1"/>
</dbReference>
<evidence type="ECO:0000256" key="1">
    <source>
        <dbReference type="SAM" id="MobiDB-lite"/>
    </source>
</evidence>
<feature type="region of interest" description="Disordered" evidence="1">
    <location>
        <begin position="142"/>
        <end position="185"/>
    </location>
</feature>
<evidence type="ECO:0008006" key="4">
    <source>
        <dbReference type="Google" id="ProtNLM"/>
    </source>
</evidence>
<gene>
    <name evidence="2" type="ORF">DWB77_00504</name>
</gene>
<evidence type="ECO:0000313" key="3">
    <source>
        <dbReference type="Proteomes" id="UP000271554"/>
    </source>
</evidence>
<accession>A0A387HCB0</accession>
<proteinExistence type="predicted"/>
<dbReference type="AlphaFoldDB" id="A0A387HCB0"/>
<dbReference type="KEGG" id="shun:DWB77_00504"/>
<sequence>MKAWIGAHWRWTLGGVGLIAVAVAIIALATSGGSTDARIPPTRARAYTEQQACLLTPESGLAEAAAGQVWGGLQDASAETHAKVSYLAVAGEQSAGNAAPYLAALAGRKCTVVLTVGAAPEGAVALNSQKFPKTRFLVVKDSTKTSPSQTPSGENVKILSLTGDTGKDSNVRSRVASAVESALRD</sequence>